<reference evidence="2 3" key="1">
    <citation type="journal article" date="2013" name="Genome Biol.">
        <title>The genome sequence of the most widely cultivated cacao type and its use to identify candidate genes regulating pod color.</title>
        <authorList>
            <person name="Motamayor J.C."/>
            <person name="Mockaitis K."/>
            <person name="Schmutz J."/>
            <person name="Haiminen N."/>
            <person name="Iii D.L."/>
            <person name="Cornejo O."/>
            <person name="Findley S.D."/>
            <person name="Zheng P."/>
            <person name="Utro F."/>
            <person name="Royaert S."/>
            <person name="Saski C."/>
            <person name="Jenkins J."/>
            <person name="Podicheti R."/>
            <person name="Zhao M."/>
            <person name="Scheffler B.E."/>
            <person name="Stack J.C."/>
            <person name="Feltus F.A."/>
            <person name="Mustiga G.M."/>
            <person name="Amores F."/>
            <person name="Phillips W."/>
            <person name="Marelli J.P."/>
            <person name="May G.D."/>
            <person name="Shapiro H."/>
            <person name="Ma J."/>
            <person name="Bustamante C.D."/>
            <person name="Schnell R.J."/>
            <person name="Main D."/>
            <person name="Gilbert D."/>
            <person name="Parida L."/>
            <person name="Kuhn D.N."/>
        </authorList>
    </citation>
    <scope>NUCLEOTIDE SEQUENCE [LARGE SCALE GENOMIC DNA]</scope>
    <source>
        <strain evidence="3">cv. Matina 1-6</strain>
    </source>
</reference>
<dbReference type="PANTHER" id="PTHR38928:SF9">
    <property type="entry name" value="TRANSMEMBRANE PROTEIN"/>
    <property type="match status" value="1"/>
</dbReference>
<protein>
    <recommendedName>
        <fullName evidence="4">Transmembrane protein</fullName>
    </recommendedName>
</protein>
<dbReference type="eggNOG" id="ENOG502S9B2">
    <property type="taxonomic scope" value="Eukaryota"/>
</dbReference>
<dbReference type="STRING" id="3641.A0A061FST8"/>
<sequence length="87" mass="9219">MIRVLRVARLEEKSGRAMVKCFGAFGVGGLLLLAALAASMVFLPLMLPPLPPPPLMLLFFPVGIMAALMFLAFSPSEAIGNVVLHAV</sequence>
<dbReference type="EMBL" id="CM001888">
    <property type="protein sequence ID" value="EOY19737.1"/>
    <property type="molecule type" value="Genomic_DNA"/>
</dbReference>
<evidence type="ECO:0008006" key="4">
    <source>
        <dbReference type="Google" id="ProtNLM"/>
    </source>
</evidence>
<dbReference type="AlphaFoldDB" id="A0A061FST8"/>
<keyword evidence="1" id="KW-0812">Transmembrane</keyword>
<keyword evidence="1" id="KW-0472">Membrane</keyword>
<keyword evidence="3" id="KW-1185">Reference proteome</keyword>
<evidence type="ECO:0000313" key="3">
    <source>
        <dbReference type="Proteomes" id="UP000026915"/>
    </source>
</evidence>
<dbReference type="Proteomes" id="UP000026915">
    <property type="component" value="Chromosome 10"/>
</dbReference>
<dbReference type="OMA" id="GRAMVKC"/>
<dbReference type="Gramene" id="EOY19737">
    <property type="protein sequence ID" value="EOY19737"/>
    <property type="gene ID" value="TCM_045044"/>
</dbReference>
<feature type="transmembrane region" description="Helical" evidence="1">
    <location>
        <begin position="21"/>
        <end position="43"/>
    </location>
</feature>
<name>A0A061FST8_THECC</name>
<accession>A0A061FST8</accession>
<proteinExistence type="predicted"/>
<feature type="transmembrane region" description="Helical" evidence="1">
    <location>
        <begin position="55"/>
        <end position="73"/>
    </location>
</feature>
<dbReference type="PANTHER" id="PTHR38928">
    <property type="entry name" value="ARGOS7"/>
    <property type="match status" value="1"/>
</dbReference>
<evidence type="ECO:0000256" key="1">
    <source>
        <dbReference type="SAM" id="Phobius"/>
    </source>
</evidence>
<organism evidence="2 3">
    <name type="scientific">Theobroma cacao</name>
    <name type="common">Cacao</name>
    <name type="synonym">Cocoa</name>
    <dbReference type="NCBI Taxonomy" id="3641"/>
    <lineage>
        <taxon>Eukaryota</taxon>
        <taxon>Viridiplantae</taxon>
        <taxon>Streptophyta</taxon>
        <taxon>Embryophyta</taxon>
        <taxon>Tracheophyta</taxon>
        <taxon>Spermatophyta</taxon>
        <taxon>Magnoliopsida</taxon>
        <taxon>eudicotyledons</taxon>
        <taxon>Gunneridae</taxon>
        <taxon>Pentapetalae</taxon>
        <taxon>rosids</taxon>
        <taxon>malvids</taxon>
        <taxon>Malvales</taxon>
        <taxon>Malvaceae</taxon>
        <taxon>Byttnerioideae</taxon>
        <taxon>Theobroma</taxon>
    </lineage>
</organism>
<keyword evidence="1" id="KW-1133">Transmembrane helix</keyword>
<dbReference type="HOGENOM" id="CLU_189469_0_0_1"/>
<evidence type="ECO:0000313" key="2">
    <source>
        <dbReference type="EMBL" id="EOY19737.1"/>
    </source>
</evidence>
<gene>
    <name evidence="2" type="ORF">TCM_045044</name>
</gene>
<dbReference type="InParanoid" id="A0A061FST8"/>